<gene>
    <name evidence="2" type="ORF">BDN71DRAFT_1359702</name>
</gene>
<dbReference type="Proteomes" id="UP000807025">
    <property type="component" value="Unassembled WGS sequence"/>
</dbReference>
<protein>
    <submittedName>
        <fullName evidence="2">Uncharacterized protein</fullName>
    </submittedName>
</protein>
<organism evidence="2 3">
    <name type="scientific">Pleurotus eryngii</name>
    <name type="common">Boletus of the steppes</name>
    <dbReference type="NCBI Taxonomy" id="5323"/>
    <lineage>
        <taxon>Eukaryota</taxon>
        <taxon>Fungi</taxon>
        <taxon>Dikarya</taxon>
        <taxon>Basidiomycota</taxon>
        <taxon>Agaricomycotina</taxon>
        <taxon>Agaricomycetes</taxon>
        <taxon>Agaricomycetidae</taxon>
        <taxon>Agaricales</taxon>
        <taxon>Pleurotineae</taxon>
        <taxon>Pleurotaceae</taxon>
        <taxon>Pleurotus</taxon>
    </lineage>
</organism>
<comment type="caution">
    <text evidence="2">The sequence shown here is derived from an EMBL/GenBank/DDBJ whole genome shotgun (WGS) entry which is preliminary data.</text>
</comment>
<name>A0A9P6DG90_PLEER</name>
<sequence length="176" mass="20590">MKLEKGLPTLRAHNTGNYTRVDNVWCSEAIQGMFVSCDTNLLMRTTKTDHFLVVSELAYTLERNKVSTCKNFRAADWQAFREALSKALGKNRQPEKIRMVAEFERRRTELEKAVQKVIDNDEIVPATKPCPFTKQWWNSDLEVLRKTVGKLSRTSYRKRDQPNNEVHEAFRKARNR</sequence>
<feature type="compositionally biased region" description="Basic and acidic residues" evidence="1">
    <location>
        <begin position="157"/>
        <end position="176"/>
    </location>
</feature>
<feature type="non-terminal residue" evidence="2">
    <location>
        <position position="176"/>
    </location>
</feature>
<feature type="region of interest" description="Disordered" evidence="1">
    <location>
        <begin position="154"/>
        <end position="176"/>
    </location>
</feature>
<evidence type="ECO:0000313" key="2">
    <source>
        <dbReference type="EMBL" id="KAF9495623.1"/>
    </source>
</evidence>
<dbReference type="AlphaFoldDB" id="A0A9P6DG90"/>
<dbReference type="EMBL" id="MU154560">
    <property type="protein sequence ID" value="KAF9495623.1"/>
    <property type="molecule type" value="Genomic_DNA"/>
</dbReference>
<reference evidence="2" key="1">
    <citation type="submission" date="2020-11" db="EMBL/GenBank/DDBJ databases">
        <authorList>
            <consortium name="DOE Joint Genome Institute"/>
            <person name="Ahrendt S."/>
            <person name="Riley R."/>
            <person name="Andreopoulos W."/>
            <person name="Labutti K."/>
            <person name="Pangilinan J."/>
            <person name="Ruiz-Duenas F.J."/>
            <person name="Barrasa J.M."/>
            <person name="Sanchez-Garcia M."/>
            <person name="Camarero S."/>
            <person name="Miyauchi S."/>
            <person name="Serrano A."/>
            <person name="Linde D."/>
            <person name="Babiker R."/>
            <person name="Drula E."/>
            <person name="Ayuso-Fernandez I."/>
            <person name="Pacheco R."/>
            <person name="Padilla G."/>
            <person name="Ferreira P."/>
            <person name="Barriuso J."/>
            <person name="Kellner H."/>
            <person name="Castanera R."/>
            <person name="Alfaro M."/>
            <person name="Ramirez L."/>
            <person name="Pisabarro A.G."/>
            <person name="Kuo A."/>
            <person name="Tritt A."/>
            <person name="Lipzen A."/>
            <person name="He G."/>
            <person name="Yan M."/>
            <person name="Ng V."/>
            <person name="Cullen D."/>
            <person name="Martin F."/>
            <person name="Rosso M.-N."/>
            <person name="Henrissat B."/>
            <person name="Hibbett D."/>
            <person name="Martinez A.T."/>
            <person name="Grigoriev I.V."/>
        </authorList>
    </citation>
    <scope>NUCLEOTIDE SEQUENCE</scope>
    <source>
        <strain evidence="2">ATCC 90797</strain>
    </source>
</reference>
<accession>A0A9P6DG90</accession>
<evidence type="ECO:0000256" key="1">
    <source>
        <dbReference type="SAM" id="MobiDB-lite"/>
    </source>
</evidence>
<keyword evidence="3" id="KW-1185">Reference proteome</keyword>
<evidence type="ECO:0000313" key="3">
    <source>
        <dbReference type="Proteomes" id="UP000807025"/>
    </source>
</evidence>
<dbReference type="OrthoDB" id="3261136at2759"/>
<proteinExistence type="predicted"/>